<evidence type="ECO:0000313" key="2">
    <source>
        <dbReference type="Proteomes" id="UP000326939"/>
    </source>
</evidence>
<comment type="caution">
    <text evidence="1">The sequence shown here is derived from an EMBL/GenBank/DDBJ whole genome shotgun (WGS) entry which is preliminary data.</text>
</comment>
<proteinExistence type="predicted"/>
<protein>
    <submittedName>
        <fullName evidence="1">Uncharacterized protein</fullName>
    </submittedName>
</protein>
<reference evidence="2" key="1">
    <citation type="journal article" date="2019" name="Gigascience">
        <title>De novo genome assembly of the endangered Acer yangbiense, a plant species with extremely small populations endemic to Yunnan Province, China.</title>
        <authorList>
            <person name="Yang J."/>
            <person name="Wariss H.M."/>
            <person name="Tao L."/>
            <person name="Zhang R."/>
            <person name="Yun Q."/>
            <person name="Hollingsworth P."/>
            <person name="Dao Z."/>
            <person name="Luo G."/>
            <person name="Guo H."/>
            <person name="Ma Y."/>
            <person name="Sun W."/>
        </authorList>
    </citation>
    <scope>NUCLEOTIDE SEQUENCE [LARGE SCALE GENOMIC DNA]</scope>
    <source>
        <strain evidence="2">cv. br00</strain>
    </source>
</reference>
<name>A0A5N5P3E1_9ROSI</name>
<keyword evidence="2" id="KW-1185">Reference proteome</keyword>
<dbReference type="EMBL" id="VDCV01000001">
    <property type="protein sequence ID" value="KAB5573276.1"/>
    <property type="molecule type" value="Genomic_DNA"/>
</dbReference>
<evidence type="ECO:0000313" key="1">
    <source>
        <dbReference type="EMBL" id="KAB5573276.1"/>
    </source>
</evidence>
<sequence length="84" mass="9725">MIILQSTLLKILKSQLDALTIFTLVVFMSGWKEVKAVQYVARYAEFRLRLHGLNRSVNVEMAYEEVRQFVEVLTSTHSFSLITC</sequence>
<accession>A0A5N5P3E1</accession>
<organism evidence="1 2">
    <name type="scientific">Salix brachista</name>
    <dbReference type="NCBI Taxonomy" id="2182728"/>
    <lineage>
        <taxon>Eukaryota</taxon>
        <taxon>Viridiplantae</taxon>
        <taxon>Streptophyta</taxon>
        <taxon>Embryophyta</taxon>
        <taxon>Tracheophyta</taxon>
        <taxon>Spermatophyta</taxon>
        <taxon>Magnoliopsida</taxon>
        <taxon>eudicotyledons</taxon>
        <taxon>Gunneridae</taxon>
        <taxon>Pentapetalae</taxon>
        <taxon>rosids</taxon>
        <taxon>fabids</taxon>
        <taxon>Malpighiales</taxon>
        <taxon>Salicaceae</taxon>
        <taxon>Saliceae</taxon>
        <taxon>Salix</taxon>
    </lineage>
</organism>
<gene>
    <name evidence="1" type="ORF">DKX38_000470</name>
</gene>
<dbReference type="AlphaFoldDB" id="A0A5N5P3E1"/>
<dbReference type="Proteomes" id="UP000326939">
    <property type="component" value="Chromosome 1"/>
</dbReference>